<organism evidence="1 2">
    <name type="scientific">Cinchona calisaya</name>
    <dbReference type="NCBI Taxonomy" id="153742"/>
    <lineage>
        <taxon>Eukaryota</taxon>
        <taxon>Viridiplantae</taxon>
        <taxon>Streptophyta</taxon>
        <taxon>Embryophyta</taxon>
        <taxon>Tracheophyta</taxon>
        <taxon>Spermatophyta</taxon>
        <taxon>Magnoliopsida</taxon>
        <taxon>eudicotyledons</taxon>
        <taxon>Gunneridae</taxon>
        <taxon>Pentapetalae</taxon>
        <taxon>asterids</taxon>
        <taxon>lamiids</taxon>
        <taxon>Gentianales</taxon>
        <taxon>Rubiaceae</taxon>
        <taxon>Cinchonoideae</taxon>
        <taxon>Cinchoneae</taxon>
        <taxon>Cinchona</taxon>
    </lineage>
</organism>
<sequence>MKELHTNASEIAYKLLRIQKPIIKPGNRVLLVNLPGLDFVDAFFGCLRARVVLVLVIPPNPLQKGGQVLLHIGNIAKRCTPTAILSTFGYHLIVRATSRKI</sequence>
<accession>A0ABD2ZJ97</accession>
<name>A0ABD2ZJ97_9GENT</name>
<reference evidence="1 2" key="1">
    <citation type="submission" date="2024-11" db="EMBL/GenBank/DDBJ databases">
        <title>A near-complete genome assembly of Cinchona calisaya.</title>
        <authorList>
            <person name="Lian D.C."/>
            <person name="Zhao X.W."/>
            <person name="Wei L."/>
        </authorList>
    </citation>
    <scope>NUCLEOTIDE SEQUENCE [LARGE SCALE GENOMIC DNA]</scope>
    <source>
        <tissue evidence="1">Nenye</tissue>
    </source>
</reference>
<protein>
    <recommendedName>
        <fullName evidence="3">AMP-dependent synthetase/ligase domain-containing protein</fullName>
    </recommendedName>
</protein>
<dbReference type="Gene3D" id="3.40.50.12780">
    <property type="entry name" value="N-terminal domain of ligase-like"/>
    <property type="match status" value="1"/>
</dbReference>
<dbReference type="InterPro" id="IPR042099">
    <property type="entry name" value="ANL_N_sf"/>
</dbReference>
<gene>
    <name evidence="1" type="ORF">ACH5RR_021788</name>
</gene>
<dbReference type="PANTHER" id="PTHR22754">
    <property type="entry name" value="DISCO-INTERACTING PROTEIN 2 DIP2 -RELATED"/>
    <property type="match status" value="1"/>
</dbReference>
<evidence type="ECO:0008006" key="3">
    <source>
        <dbReference type="Google" id="ProtNLM"/>
    </source>
</evidence>
<keyword evidence="2" id="KW-1185">Reference proteome</keyword>
<proteinExistence type="predicted"/>
<evidence type="ECO:0000313" key="2">
    <source>
        <dbReference type="Proteomes" id="UP001630127"/>
    </source>
</evidence>
<dbReference type="EMBL" id="JBJUIK010000009">
    <property type="protein sequence ID" value="KAL3519199.1"/>
    <property type="molecule type" value="Genomic_DNA"/>
</dbReference>
<evidence type="ECO:0000313" key="1">
    <source>
        <dbReference type="EMBL" id="KAL3519199.1"/>
    </source>
</evidence>
<dbReference type="SUPFAM" id="SSF56801">
    <property type="entry name" value="Acetyl-CoA synthetase-like"/>
    <property type="match status" value="1"/>
</dbReference>
<dbReference type="AlphaFoldDB" id="A0ABD2ZJ97"/>
<dbReference type="PANTHER" id="PTHR22754:SF32">
    <property type="entry name" value="DISCO-INTERACTING PROTEIN 2"/>
    <property type="match status" value="1"/>
</dbReference>
<comment type="caution">
    <text evidence="1">The sequence shown here is derived from an EMBL/GenBank/DDBJ whole genome shotgun (WGS) entry which is preliminary data.</text>
</comment>
<dbReference type="Proteomes" id="UP001630127">
    <property type="component" value="Unassembled WGS sequence"/>
</dbReference>